<feature type="transmembrane region" description="Helical" evidence="1">
    <location>
        <begin position="52"/>
        <end position="73"/>
    </location>
</feature>
<feature type="transmembrane region" description="Helical" evidence="1">
    <location>
        <begin position="21"/>
        <end position="40"/>
    </location>
</feature>
<evidence type="ECO:0000313" key="2">
    <source>
        <dbReference type="EMBL" id="MFD0917223.1"/>
    </source>
</evidence>
<keyword evidence="3" id="KW-1185">Reference proteome</keyword>
<keyword evidence="1" id="KW-0472">Membrane</keyword>
<dbReference type="Proteomes" id="UP001597101">
    <property type="component" value="Unassembled WGS sequence"/>
</dbReference>
<name>A0ABW3FIB4_9HYPH</name>
<evidence type="ECO:0000313" key="3">
    <source>
        <dbReference type="Proteomes" id="UP001597101"/>
    </source>
</evidence>
<organism evidence="2 3">
    <name type="scientific">Pseudahrensia aquimaris</name>
    <dbReference type="NCBI Taxonomy" id="744461"/>
    <lineage>
        <taxon>Bacteria</taxon>
        <taxon>Pseudomonadati</taxon>
        <taxon>Pseudomonadota</taxon>
        <taxon>Alphaproteobacteria</taxon>
        <taxon>Hyphomicrobiales</taxon>
        <taxon>Ahrensiaceae</taxon>
        <taxon>Pseudahrensia</taxon>
    </lineage>
</organism>
<comment type="caution">
    <text evidence="2">The sequence shown here is derived from an EMBL/GenBank/DDBJ whole genome shotgun (WGS) entry which is preliminary data.</text>
</comment>
<accession>A0ABW3FIB4</accession>
<gene>
    <name evidence="2" type="ORF">ACFQ14_12455</name>
</gene>
<reference evidence="3" key="1">
    <citation type="journal article" date="2019" name="Int. J. Syst. Evol. Microbiol.">
        <title>The Global Catalogue of Microorganisms (GCM) 10K type strain sequencing project: providing services to taxonomists for standard genome sequencing and annotation.</title>
        <authorList>
            <consortium name="The Broad Institute Genomics Platform"/>
            <consortium name="The Broad Institute Genome Sequencing Center for Infectious Disease"/>
            <person name="Wu L."/>
            <person name="Ma J."/>
        </authorList>
    </citation>
    <scope>NUCLEOTIDE SEQUENCE [LARGE SCALE GENOMIC DNA]</scope>
    <source>
        <strain evidence="3">CCUG 60023</strain>
    </source>
</reference>
<keyword evidence="1" id="KW-1133">Transmembrane helix</keyword>
<sequence length="98" mass="11100">MARLFSFHIPRWTHLTWRQQSLAIACGATFIGLTISAGVVGISQFENEQLRIWLSLTLAPFIFVVMLGIVARLQQRIDLRAGRNATLPPDQNSELRRP</sequence>
<evidence type="ECO:0000256" key="1">
    <source>
        <dbReference type="SAM" id="Phobius"/>
    </source>
</evidence>
<proteinExistence type="predicted"/>
<dbReference type="EMBL" id="JBHTJV010000010">
    <property type="protein sequence ID" value="MFD0917223.1"/>
    <property type="molecule type" value="Genomic_DNA"/>
</dbReference>
<dbReference type="RefSeq" id="WP_377213081.1">
    <property type="nucleotide sequence ID" value="NZ_JBHTJV010000010.1"/>
</dbReference>
<keyword evidence="1" id="KW-0812">Transmembrane</keyword>
<protein>
    <submittedName>
        <fullName evidence="2">Uncharacterized protein</fullName>
    </submittedName>
</protein>